<dbReference type="EMBL" id="JBELOE010000067">
    <property type="protein sequence ID" value="MER2490783.1"/>
    <property type="molecule type" value="Genomic_DNA"/>
</dbReference>
<dbReference type="PANTHER" id="PTHR43747:SF4">
    <property type="entry name" value="FLAVIN-DEPENDENT TRYPTOPHAN HALOGENASE"/>
    <property type="match status" value="1"/>
</dbReference>
<dbReference type="SUPFAM" id="SSF51905">
    <property type="entry name" value="FAD/NAD(P)-binding domain"/>
    <property type="match status" value="1"/>
</dbReference>
<accession>A0ABV1RCZ7</accession>
<name>A0ABV1RCZ7_9ALTE</name>
<dbReference type="InterPro" id="IPR006905">
    <property type="entry name" value="Flavin_halogenase"/>
</dbReference>
<gene>
    <name evidence="1" type="ORF">ABS311_02660</name>
</gene>
<dbReference type="InterPro" id="IPR050816">
    <property type="entry name" value="Flavin-dep_Halogenase_NPB"/>
</dbReference>
<protein>
    <submittedName>
        <fullName evidence="1">Tryptophan halogenase family protein</fullName>
    </submittedName>
</protein>
<sequence>MQNSNAIQSFVIVGGGTAGWISAAILARNLPSQNVQITLIESPNVPTIGVGEATIPSMVDLLRYLKIPLDDFIQKTNATFKLGIEFTNWLTLDHKYWHPFGHVGNHIDGKPFYQHWLKHHLNDGSFQFCDFSPAVHLARQNRFFIQNTQQKTPLNDAAFALHFDATLVAEYLKQYCLKLGVKRVESHVCDVISDERGFISTLHLTHSNLKGASKQISADFFIDCSGQNALLIGKKLRIAYQNWQHFLPVDKAVVAQSKLGPNIPPYTKSIAEKSGWRWQIPLQNRMGNGYVFCSDFCSDEQAIEVLQNNVDNLLSEPRIIKFTTGKREKSWYKNCLAVGLSAGFLEPLESTGIYLIMKAMLNFIELMPDKTCPAHNTDEFNRLMDNEFINIRDFIVLHYCLSKRTDSAFWQMWQTLTIPAELKQKIQLFENFGRLYHNPQDLFAQDSWYAIYAGMGKNPNQYDPFIDFSNFPVIEKAFKQSYHLLLQSAAHAPMHNEFLQVNAEK</sequence>
<evidence type="ECO:0000313" key="1">
    <source>
        <dbReference type="EMBL" id="MER2490783.1"/>
    </source>
</evidence>
<dbReference type="Gene3D" id="3.50.50.60">
    <property type="entry name" value="FAD/NAD(P)-binding domain"/>
    <property type="match status" value="1"/>
</dbReference>
<dbReference type="Proteomes" id="UP001467690">
    <property type="component" value="Unassembled WGS sequence"/>
</dbReference>
<keyword evidence="2" id="KW-1185">Reference proteome</keyword>
<dbReference type="PANTHER" id="PTHR43747">
    <property type="entry name" value="FAD-BINDING PROTEIN"/>
    <property type="match status" value="1"/>
</dbReference>
<dbReference type="RefSeq" id="WP_350400588.1">
    <property type="nucleotide sequence ID" value="NZ_JBELOE010000067.1"/>
</dbReference>
<dbReference type="Pfam" id="PF04820">
    <property type="entry name" value="Trp_halogenase"/>
    <property type="match status" value="1"/>
</dbReference>
<dbReference type="InterPro" id="IPR033856">
    <property type="entry name" value="Trp_halogen"/>
</dbReference>
<reference evidence="1 2" key="1">
    <citation type="submission" date="2024-06" db="EMBL/GenBank/DDBJ databases">
        <authorList>
            <person name="Chen R.Y."/>
        </authorList>
    </citation>
    <scope>NUCLEOTIDE SEQUENCE [LARGE SCALE GENOMIC DNA]</scope>
    <source>
        <strain evidence="1 2">D2</strain>
    </source>
</reference>
<organism evidence="1 2">
    <name type="scientific">Catenovulum sediminis</name>
    <dbReference type="NCBI Taxonomy" id="1740262"/>
    <lineage>
        <taxon>Bacteria</taxon>
        <taxon>Pseudomonadati</taxon>
        <taxon>Pseudomonadota</taxon>
        <taxon>Gammaproteobacteria</taxon>
        <taxon>Alteromonadales</taxon>
        <taxon>Alteromonadaceae</taxon>
        <taxon>Catenovulum</taxon>
    </lineage>
</organism>
<evidence type="ECO:0000313" key="2">
    <source>
        <dbReference type="Proteomes" id="UP001467690"/>
    </source>
</evidence>
<proteinExistence type="predicted"/>
<dbReference type="InterPro" id="IPR036188">
    <property type="entry name" value="FAD/NAD-bd_sf"/>
</dbReference>
<comment type="caution">
    <text evidence="1">The sequence shown here is derived from an EMBL/GenBank/DDBJ whole genome shotgun (WGS) entry which is preliminary data.</text>
</comment>
<dbReference type="PIRSF" id="PIRSF011396">
    <property type="entry name" value="Trp_halogenase"/>
    <property type="match status" value="1"/>
</dbReference>